<proteinExistence type="predicted"/>
<sequence>MKIFTLRNGLLATLLGSTFWLNGCVVQHHTVVQAPAPHQERYYNYRFSQDDNYRLYDYYHPHYKSKDKYKKKGYQRTPPGHYKRPYYLHQPLPDKLRYQRLPRDIEARLPRIPDDLIRVRIGGDIVLIHRKTRVVYDILFDF</sequence>
<gene>
    <name evidence="1" type="ORF">THMIRHAS_01670</name>
</gene>
<name>A0A6F8PRY3_9GAMM</name>
<reference evidence="2" key="1">
    <citation type="submission" date="2019-11" db="EMBL/GenBank/DDBJ databases">
        <title>Isolation and characterization of two novel species in the genus Thiomicrorhabdus.</title>
        <authorList>
            <person name="Mochizuki J."/>
            <person name="Kojima H."/>
            <person name="Fukui M."/>
        </authorList>
    </citation>
    <scope>NUCLEOTIDE SEQUENCE [LARGE SCALE GENOMIC DNA]</scope>
    <source>
        <strain evidence="2">aks77</strain>
    </source>
</reference>
<dbReference type="AlphaFoldDB" id="A0A6F8PRY3"/>
<accession>A0A6F8PRY3</accession>
<organism evidence="1 2">
    <name type="scientific">Thiosulfatimonas sediminis</name>
    <dbReference type="NCBI Taxonomy" id="2675054"/>
    <lineage>
        <taxon>Bacteria</taxon>
        <taxon>Pseudomonadati</taxon>
        <taxon>Pseudomonadota</taxon>
        <taxon>Gammaproteobacteria</taxon>
        <taxon>Thiotrichales</taxon>
        <taxon>Piscirickettsiaceae</taxon>
        <taxon>Thiosulfatimonas</taxon>
    </lineage>
</organism>
<dbReference type="EMBL" id="AP021889">
    <property type="protein sequence ID" value="BBP44794.1"/>
    <property type="molecule type" value="Genomic_DNA"/>
</dbReference>
<evidence type="ECO:0000313" key="2">
    <source>
        <dbReference type="Proteomes" id="UP000501726"/>
    </source>
</evidence>
<evidence type="ECO:0000313" key="1">
    <source>
        <dbReference type="EMBL" id="BBP44794.1"/>
    </source>
</evidence>
<dbReference type="Proteomes" id="UP000501726">
    <property type="component" value="Chromosome"/>
</dbReference>
<dbReference type="KEGG" id="tse:THMIRHAS_01670"/>
<dbReference type="RefSeq" id="WP_173269412.1">
    <property type="nucleotide sequence ID" value="NZ_AP021889.1"/>
</dbReference>
<protein>
    <submittedName>
        <fullName evidence="1">Uncharacterized protein</fullName>
    </submittedName>
</protein>
<keyword evidence="2" id="KW-1185">Reference proteome</keyword>
<dbReference type="Gene3D" id="3.10.450.160">
    <property type="entry name" value="inner membrane protein cigr"/>
    <property type="match status" value="1"/>
</dbReference>